<dbReference type="PANTHER" id="PTHR35526:SF3">
    <property type="entry name" value="ANTI-SIGMA-F FACTOR RSBW"/>
    <property type="match status" value="1"/>
</dbReference>
<dbReference type="PANTHER" id="PTHR35526">
    <property type="entry name" value="ANTI-SIGMA-F FACTOR RSBW-RELATED"/>
    <property type="match status" value="1"/>
</dbReference>
<keyword evidence="1" id="KW-0723">Serine/threonine-protein kinase</keyword>
<dbReference type="InterPro" id="IPR036890">
    <property type="entry name" value="HATPase_C_sf"/>
</dbReference>
<dbReference type="SUPFAM" id="SSF55874">
    <property type="entry name" value="ATPase domain of HSP90 chaperone/DNA topoisomerase II/histidine kinase"/>
    <property type="match status" value="1"/>
</dbReference>
<dbReference type="GO" id="GO:0004674">
    <property type="term" value="F:protein serine/threonine kinase activity"/>
    <property type="evidence" value="ECO:0007669"/>
    <property type="project" value="UniProtKB-KW"/>
</dbReference>
<comment type="caution">
    <text evidence="3">The sequence shown here is derived from an EMBL/GenBank/DDBJ whole genome shotgun (WGS) entry which is preliminary data.</text>
</comment>
<protein>
    <recommendedName>
        <fullName evidence="2">Histidine kinase/HSP90-like ATPase domain-containing protein</fullName>
    </recommendedName>
</protein>
<dbReference type="Pfam" id="PF13581">
    <property type="entry name" value="HATPase_c_2"/>
    <property type="match status" value="1"/>
</dbReference>
<keyword evidence="1" id="KW-0418">Kinase</keyword>
<dbReference type="AlphaFoldDB" id="A0A101P8Z8"/>
<name>A0A101P8Z8_9ACTN</name>
<sequence length="190" mass="20335">MTLCVDDLRAALSAHGVTLPSLRVDLPSFAGKYRPPAGLVALGNCNAVTARKLVAVLRSDGKAISRPPLDVELPALPGALQGLRRTVRWYLDAPCPDVQLCVTELVTNVIRHVGEGTPVRVRVARTDGDRIRVEVTDPARQALPVPASVPSTLDDEDGRGLALLDAVALRWSVEQGVEGKTVWCELAEAH</sequence>
<dbReference type="InterPro" id="IPR003594">
    <property type="entry name" value="HATPase_dom"/>
</dbReference>
<keyword evidence="1" id="KW-0808">Transferase</keyword>
<evidence type="ECO:0000259" key="2">
    <source>
        <dbReference type="Pfam" id="PF13581"/>
    </source>
</evidence>
<dbReference type="InterPro" id="IPR050267">
    <property type="entry name" value="Anti-sigma-factor_SerPK"/>
</dbReference>
<accession>A0A101P8Z8</accession>
<dbReference type="CDD" id="cd16936">
    <property type="entry name" value="HATPase_RsbW-like"/>
    <property type="match status" value="1"/>
</dbReference>
<dbReference type="Proteomes" id="UP000053127">
    <property type="component" value="Unassembled WGS sequence"/>
</dbReference>
<evidence type="ECO:0000313" key="3">
    <source>
        <dbReference type="EMBL" id="KUN07135.1"/>
    </source>
</evidence>
<reference evidence="3 4" key="1">
    <citation type="submission" date="2015-10" db="EMBL/GenBank/DDBJ databases">
        <title>Draft genome sequence of Streptomyces yokosukanensis DSM 40224, type strain for the species Streptomyces yokosukanensis.</title>
        <authorList>
            <person name="Ruckert C."/>
            <person name="Winkler A."/>
            <person name="Kalinowski J."/>
            <person name="Kampfer P."/>
            <person name="Glaeser S."/>
        </authorList>
    </citation>
    <scope>NUCLEOTIDE SEQUENCE [LARGE SCALE GENOMIC DNA]</scope>
    <source>
        <strain evidence="3 4">DSM 40224</strain>
    </source>
</reference>
<proteinExistence type="predicted"/>
<gene>
    <name evidence="3" type="ORF">AQI95_11305</name>
</gene>
<dbReference type="EMBL" id="LMWN01000013">
    <property type="protein sequence ID" value="KUN07135.1"/>
    <property type="molecule type" value="Genomic_DNA"/>
</dbReference>
<dbReference type="OrthoDB" id="3211521at2"/>
<keyword evidence="4" id="KW-1185">Reference proteome</keyword>
<evidence type="ECO:0000313" key="4">
    <source>
        <dbReference type="Proteomes" id="UP000053127"/>
    </source>
</evidence>
<evidence type="ECO:0000256" key="1">
    <source>
        <dbReference type="ARBA" id="ARBA00022527"/>
    </source>
</evidence>
<feature type="domain" description="Histidine kinase/HSP90-like ATPase" evidence="2">
    <location>
        <begin position="97"/>
        <end position="183"/>
    </location>
</feature>
<dbReference type="STRING" id="67386.AQI95_11305"/>
<dbReference type="Gene3D" id="3.30.565.10">
    <property type="entry name" value="Histidine kinase-like ATPase, C-terminal domain"/>
    <property type="match status" value="1"/>
</dbReference>
<organism evidence="3 4">
    <name type="scientific">Streptomyces yokosukanensis</name>
    <dbReference type="NCBI Taxonomy" id="67386"/>
    <lineage>
        <taxon>Bacteria</taxon>
        <taxon>Bacillati</taxon>
        <taxon>Actinomycetota</taxon>
        <taxon>Actinomycetes</taxon>
        <taxon>Kitasatosporales</taxon>
        <taxon>Streptomycetaceae</taxon>
        <taxon>Streptomyces</taxon>
    </lineage>
</organism>